<reference evidence="3" key="1">
    <citation type="journal article" date="2012" name="Science">
        <title>The Paleozoic origin of enzymatic lignin decomposition reconstructed from 31 fungal genomes.</title>
        <authorList>
            <person name="Floudas D."/>
            <person name="Binder M."/>
            <person name="Riley R."/>
            <person name="Barry K."/>
            <person name="Blanchette R.A."/>
            <person name="Henrissat B."/>
            <person name="Martinez A.T."/>
            <person name="Otillar R."/>
            <person name="Spatafora J.W."/>
            <person name="Yadav J.S."/>
            <person name="Aerts A."/>
            <person name="Benoit I."/>
            <person name="Boyd A."/>
            <person name="Carlson A."/>
            <person name="Copeland A."/>
            <person name="Coutinho P.M."/>
            <person name="de Vries R.P."/>
            <person name="Ferreira P."/>
            <person name="Findley K."/>
            <person name="Foster B."/>
            <person name="Gaskell J."/>
            <person name="Glotzer D."/>
            <person name="Gorecki P."/>
            <person name="Heitman J."/>
            <person name="Hesse C."/>
            <person name="Hori C."/>
            <person name="Igarashi K."/>
            <person name="Jurgens J.A."/>
            <person name="Kallen N."/>
            <person name="Kersten P."/>
            <person name="Kohler A."/>
            <person name="Kuees U."/>
            <person name="Kumar T.K.A."/>
            <person name="Kuo A."/>
            <person name="LaButti K."/>
            <person name="Larrondo L.F."/>
            <person name="Lindquist E."/>
            <person name="Ling A."/>
            <person name="Lombard V."/>
            <person name="Lucas S."/>
            <person name="Lundell T."/>
            <person name="Martin R."/>
            <person name="McLaughlin D.J."/>
            <person name="Morgenstern I."/>
            <person name="Morin E."/>
            <person name="Murat C."/>
            <person name="Nagy L.G."/>
            <person name="Nolan M."/>
            <person name="Ohm R.A."/>
            <person name="Patyshakuliyeva A."/>
            <person name="Rokas A."/>
            <person name="Ruiz-Duenas F.J."/>
            <person name="Sabat G."/>
            <person name="Salamov A."/>
            <person name="Samejima M."/>
            <person name="Schmutz J."/>
            <person name="Slot J.C."/>
            <person name="St John F."/>
            <person name="Stenlid J."/>
            <person name="Sun H."/>
            <person name="Sun S."/>
            <person name="Syed K."/>
            <person name="Tsang A."/>
            <person name="Wiebenga A."/>
            <person name="Young D."/>
            <person name="Pisabarro A."/>
            <person name="Eastwood D.C."/>
            <person name="Martin F."/>
            <person name="Cullen D."/>
            <person name="Grigoriev I.V."/>
            <person name="Hibbett D.S."/>
        </authorList>
    </citation>
    <scope>NUCLEOTIDE SEQUENCE [LARGE SCALE GENOMIC DNA]</scope>
    <source>
        <strain evidence="3">FP-101664</strain>
    </source>
</reference>
<dbReference type="OrthoDB" id="10504457at2759"/>
<evidence type="ECO:0000313" key="3">
    <source>
        <dbReference type="Proteomes" id="UP000054317"/>
    </source>
</evidence>
<sequence>MASSSAPLPAVLPGGSPPPDILHTATTNTSAKRKLADDTPSERIDKTRRTNSNRDHPAPMYLSSYDRLQQAGPSQTFARTSPLYDYSKPAWPQSSAGPCPRRGSPVTTTRASTPSSESSEDTEDGEDAKNVKDVKYAGDSKESEDSEDSEDSSPELAKTSTPQPPTLYQAHQTSPAKGKGKPVTTRRGYVPYSFESRYTPVSSMDDVLSLIRSDGTQEGARLEDIRVHSFVPVPSTPMSFVRRHAPPQLSSDDCECTICVRALAKRLEEAAPFTEKREQLSAAPQGLFPWMTGIEEGRSVPRLYGPGVPPPLDAPWRKDASADVPGGATHDTLKSFLDTCMARGFRPPGLPEWIQ</sequence>
<keyword evidence="3" id="KW-1185">Reference proteome</keyword>
<feature type="compositionally biased region" description="Basic and acidic residues" evidence="1">
    <location>
        <begin position="127"/>
        <end position="143"/>
    </location>
</feature>
<feature type="compositionally biased region" description="Low complexity" evidence="1">
    <location>
        <begin position="107"/>
        <end position="117"/>
    </location>
</feature>
<name>R7S9X0_TRAVS</name>
<gene>
    <name evidence="2" type="ORF">TRAVEDRAFT_54171</name>
</gene>
<feature type="compositionally biased region" description="Acidic residues" evidence="1">
    <location>
        <begin position="144"/>
        <end position="153"/>
    </location>
</feature>
<dbReference type="GeneID" id="19417325"/>
<evidence type="ECO:0000313" key="2">
    <source>
        <dbReference type="EMBL" id="EIW51744.1"/>
    </source>
</evidence>
<dbReference type="Proteomes" id="UP000054317">
    <property type="component" value="Unassembled WGS sequence"/>
</dbReference>
<evidence type="ECO:0000256" key="1">
    <source>
        <dbReference type="SAM" id="MobiDB-lite"/>
    </source>
</evidence>
<feature type="compositionally biased region" description="Basic and acidic residues" evidence="1">
    <location>
        <begin position="34"/>
        <end position="57"/>
    </location>
</feature>
<protein>
    <submittedName>
        <fullName evidence="2">Uncharacterized protein</fullName>
    </submittedName>
</protein>
<dbReference type="KEGG" id="tvs:TRAVEDRAFT_54171"/>
<dbReference type="AlphaFoldDB" id="R7S9X0"/>
<organism evidence="2 3">
    <name type="scientific">Trametes versicolor (strain FP-101664)</name>
    <name type="common">White-rot fungus</name>
    <name type="synonym">Coriolus versicolor</name>
    <dbReference type="NCBI Taxonomy" id="717944"/>
    <lineage>
        <taxon>Eukaryota</taxon>
        <taxon>Fungi</taxon>
        <taxon>Dikarya</taxon>
        <taxon>Basidiomycota</taxon>
        <taxon>Agaricomycotina</taxon>
        <taxon>Agaricomycetes</taxon>
        <taxon>Polyporales</taxon>
        <taxon>Polyporaceae</taxon>
        <taxon>Trametes</taxon>
    </lineage>
</organism>
<feature type="region of interest" description="Disordered" evidence="1">
    <location>
        <begin position="1"/>
        <end position="187"/>
    </location>
</feature>
<accession>R7S9X0</accession>
<dbReference type="OMA" id="CECTICV"/>
<proteinExistence type="predicted"/>
<dbReference type="EMBL" id="JH711798">
    <property type="protein sequence ID" value="EIW51744.1"/>
    <property type="molecule type" value="Genomic_DNA"/>
</dbReference>
<dbReference type="RefSeq" id="XP_008045298.1">
    <property type="nucleotide sequence ID" value="XM_008047107.1"/>
</dbReference>